<dbReference type="PANTHER" id="PTHR34386:SF1">
    <property type="entry name" value="GLUTAREDOXIN-LIKE PROTEIN NRDH"/>
    <property type="match status" value="1"/>
</dbReference>
<dbReference type="InterPro" id="IPR006869">
    <property type="entry name" value="DUF547"/>
</dbReference>
<organism evidence="2 3">
    <name type="scientific">Haloferax larsenii</name>
    <dbReference type="NCBI Taxonomy" id="302484"/>
    <lineage>
        <taxon>Archaea</taxon>
        <taxon>Methanobacteriati</taxon>
        <taxon>Methanobacteriota</taxon>
        <taxon>Stenosarchaea group</taxon>
        <taxon>Halobacteria</taxon>
        <taxon>Halobacteriales</taxon>
        <taxon>Haloferacaceae</taxon>
        <taxon>Haloferax</taxon>
    </lineage>
</organism>
<dbReference type="OrthoDB" id="201798at2157"/>
<dbReference type="Pfam" id="PF04784">
    <property type="entry name" value="DUF547"/>
    <property type="match status" value="1"/>
</dbReference>
<name>A0A1H7I7D7_HALLR</name>
<dbReference type="PANTHER" id="PTHR34386">
    <property type="entry name" value="GLUTAREDOXIN"/>
    <property type="match status" value="1"/>
</dbReference>
<dbReference type="EMBL" id="FOAD01000001">
    <property type="protein sequence ID" value="SEK57677.1"/>
    <property type="molecule type" value="Genomic_DNA"/>
</dbReference>
<dbReference type="InterPro" id="IPR051548">
    <property type="entry name" value="Grx-like_ET"/>
</dbReference>
<dbReference type="GO" id="GO:0045454">
    <property type="term" value="P:cell redox homeostasis"/>
    <property type="evidence" value="ECO:0007669"/>
    <property type="project" value="TreeGrafter"/>
</dbReference>
<evidence type="ECO:0000313" key="3">
    <source>
        <dbReference type="Proteomes" id="UP000183894"/>
    </source>
</evidence>
<reference evidence="2 3" key="1">
    <citation type="submission" date="2016-10" db="EMBL/GenBank/DDBJ databases">
        <authorList>
            <person name="de Groot N.N."/>
        </authorList>
    </citation>
    <scope>NUCLEOTIDE SEQUENCE [LARGE SCALE GENOMIC DNA]</scope>
    <source>
        <strain evidence="2 3">CDM_5</strain>
    </source>
</reference>
<evidence type="ECO:0000313" key="2">
    <source>
        <dbReference type="EMBL" id="SEK57677.1"/>
    </source>
</evidence>
<feature type="domain" description="DUF547" evidence="1">
    <location>
        <begin position="52"/>
        <end position="172"/>
    </location>
</feature>
<proteinExistence type="predicted"/>
<accession>A0A1H7I7D7</accession>
<dbReference type="Proteomes" id="UP000183894">
    <property type="component" value="Unassembled WGS sequence"/>
</dbReference>
<dbReference type="RefSeq" id="WP_083405236.1">
    <property type="nucleotide sequence ID" value="NZ_FOAD01000001.1"/>
</dbReference>
<evidence type="ECO:0000259" key="1">
    <source>
        <dbReference type="Pfam" id="PF04784"/>
    </source>
</evidence>
<gene>
    <name evidence="2" type="ORF">SAMN04488691_101789</name>
</gene>
<dbReference type="GO" id="GO:0009055">
    <property type="term" value="F:electron transfer activity"/>
    <property type="evidence" value="ECO:0007669"/>
    <property type="project" value="TreeGrafter"/>
</dbReference>
<protein>
    <recommendedName>
        <fullName evidence="1">DUF547 domain-containing protein</fullName>
    </recommendedName>
</protein>
<sequence>MSVRSGHPQHENALEVAAAYLRRVRRGDETDAIRTTLADLDSDALASELDSDSRRRAFWTNIYNAAIQETLSSDPSMYDGRYSFFRKHIIVIAGEPLSPDDIEHGILRRSMLGWGFGYIPNPFPGSFERTHRVDELDPRIHFALNCGAASCPPIAVYDHERLDEQLDVATANHLEQEVVYDFDTEHAAIPRLFLWFRGDFGGRSGIRELLRQYGIVPENASPSFSYDDYDWSLSLGGFATRT</sequence>
<dbReference type="AlphaFoldDB" id="A0A1H7I7D7"/>